<sequence>MAAALGLHQTFIRPPPGLRRPPPHLTPGYASTDRPGRRSQRDPEVDGREGGDKTFVQTSFDALMK</sequence>
<accession>A0A4Z2EFK8</accession>
<evidence type="ECO:0000256" key="1">
    <source>
        <dbReference type="SAM" id="MobiDB-lite"/>
    </source>
</evidence>
<feature type="compositionally biased region" description="Basic and acidic residues" evidence="1">
    <location>
        <begin position="34"/>
        <end position="52"/>
    </location>
</feature>
<feature type="compositionally biased region" description="Polar residues" evidence="1">
    <location>
        <begin position="55"/>
        <end position="65"/>
    </location>
</feature>
<dbReference type="AlphaFoldDB" id="A0A4Z2EFK8"/>
<dbReference type="Proteomes" id="UP000314294">
    <property type="component" value="Unassembled WGS sequence"/>
</dbReference>
<proteinExistence type="predicted"/>
<protein>
    <submittedName>
        <fullName evidence="2">Uncharacterized protein</fullName>
    </submittedName>
</protein>
<gene>
    <name evidence="2" type="ORF">EYF80_062327</name>
</gene>
<organism evidence="2 3">
    <name type="scientific">Liparis tanakae</name>
    <name type="common">Tanaka's snailfish</name>
    <dbReference type="NCBI Taxonomy" id="230148"/>
    <lineage>
        <taxon>Eukaryota</taxon>
        <taxon>Metazoa</taxon>
        <taxon>Chordata</taxon>
        <taxon>Craniata</taxon>
        <taxon>Vertebrata</taxon>
        <taxon>Euteleostomi</taxon>
        <taxon>Actinopterygii</taxon>
        <taxon>Neopterygii</taxon>
        <taxon>Teleostei</taxon>
        <taxon>Neoteleostei</taxon>
        <taxon>Acanthomorphata</taxon>
        <taxon>Eupercaria</taxon>
        <taxon>Perciformes</taxon>
        <taxon>Cottioidei</taxon>
        <taxon>Cottales</taxon>
        <taxon>Liparidae</taxon>
        <taxon>Liparis</taxon>
    </lineage>
</organism>
<reference evidence="2 3" key="1">
    <citation type="submission" date="2019-03" db="EMBL/GenBank/DDBJ databases">
        <title>First draft genome of Liparis tanakae, snailfish: a comprehensive survey of snailfish specific genes.</title>
        <authorList>
            <person name="Kim W."/>
            <person name="Song I."/>
            <person name="Jeong J.-H."/>
            <person name="Kim D."/>
            <person name="Kim S."/>
            <person name="Ryu S."/>
            <person name="Song J.Y."/>
            <person name="Lee S.K."/>
        </authorList>
    </citation>
    <scope>NUCLEOTIDE SEQUENCE [LARGE SCALE GENOMIC DNA]</scope>
    <source>
        <tissue evidence="2">Muscle</tissue>
    </source>
</reference>
<dbReference type="EMBL" id="SRLO01008134">
    <property type="protein sequence ID" value="TNN27528.1"/>
    <property type="molecule type" value="Genomic_DNA"/>
</dbReference>
<feature type="compositionally biased region" description="Pro residues" evidence="1">
    <location>
        <begin position="13"/>
        <end position="25"/>
    </location>
</feature>
<evidence type="ECO:0000313" key="3">
    <source>
        <dbReference type="Proteomes" id="UP000314294"/>
    </source>
</evidence>
<evidence type="ECO:0000313" key="2">
    <source>
        <dbReference type="EMBL" id="TNN27528.1"/>
    </source>
</evidence>
<keyword evidence="3" id="KW-1185">Reference proteome</keyword>
<feature type="region of interest" description="Disordered" evidence="1">
    <location>
        <begin position="1"/>
        <end position="65"/>
    </location>
</feature>
<comment type="caution">
    <text evidence="2">The sequence shown here is derived from an EMBL/GenBank/DDBJ whole genome shotgun (WGS) entry which is preliminary data.</text>
</comment>
<name>A0A4Z2EFK8_9TELE</name>